<dbReference type="AlphaFoldDB" id="A0A2L0HFC6"/>
<keyword evidence="1" id="KW-0614">Plasmid</keyword>
<evidence type="ECO:0000313" key="1">
    <source>
        <dbReference type="EMBL" id="AUX79479.1"/>
    </source>
</evidence>
<evidence type="ECO:0008006" key="3">
    <source>
        <dbReference type="Google" id="ProtNLM"/>
    </source>
</evidence>
<dbReference type="Proteomes" id="UP000239340">
    <property type="component" value="Plasmid pSfreNXT3c"/>
</dbReference>
<gene>
    <name evidence="1" type="ORF">NXT3_PC00306</name>
</gene>
<proteinExistence type="predicted"/>
<organism evidence="1 2">
    <name type="scientific">Rhizobium fredii</name>
    <name type="common">Sinorhizobium fredii</name>
    <dbReference type="NCBI Taxonomy" id="380"/>
    <lineage>
        <taxon>Bacteria</taxon>
        <taxon>Pseudomonadati</taxon>
        <taxon>Pseudomonadota</taxon>
        <taxon>Alphaproteobacteria</taxon>
        <taxon>Hyphomicrobiales</taxon>
        <taxon>Rhizobiaceae</taxon>
        <taxon>Sinorhizobium/Ensifer group</taxon>
        <taxon>Sinorhizobium</taxon>
    </lineage>
</organism>
<accession>A0A2L0HFC6</accession>
<geneLocation type="plasmid" evidence="2">
    <name>psfrenxt3c</name>
</geneLocation>
<dbReference type="EMBL" id="CP024310">
    <property type="protein sequence ID" value="AUX79479.1"/>
    <property type="molecule type" value="Genomic_DNA"/>
</dbReference>
<protein>
    <recommendedName>
        <fullName evidence="3">YCII-related domain-containing protein</fullName>
    </recommendedName>
</protein>
<reference evidence="1 2" key="1">
    <citation type="submission" date="2017-10" db="EMBL/GenBank/DDBJ databases">
        <title>Analysis of the genome sequences of Rhizobium populations associated to common bean (phaseolus vulgaris).</title>
        <authorList>
            <person name="Bustos P."/>
            <person name="Santamaria R.I."/>
            <person name="Miranda-Sanchez F."/>
            <person name="Perez-Carrascal O."/>
            <person name="Juarez S."/>
            <person name="Lozano L."/>
            <person name="Martinez-Flores I."/>
            <person name="Vinuesa P."/>
            <person name="Martinez-Romero E."/>
            <person name="Cevallos M.A."/>
            <person name="Romero D."/>
            <person name="Davila G."/>
            <person name="Gonzalez V."/>
        </authorList>
    </citation>
    <scope>NUCLEOTIDE SEQUENCE [LARGE SCALE GENOMIC DNA]</scope>
    <source>
        <strain evidence="1 2">NXT3</strain>
        <plasmid evidence="2">Plasmid psfrenxt3c</plasmid>
    </source>
</reference>
<sequence>MFVTFLRFVDNRSAAPEFMAVHNDWIARGFTDGVFLCVGSLQPAVGGDYRSCGKSRRCALITFSTLWIRDRRGVDELCGERFSFVRLA</sequence>
<evidence type="ECO:0000313" key="2">
    <source>
        <dbReference type="Proteomes" id="UP000239340"/>
    </source>
</evidence>
<name>A0A2L0HFC6_RHIFR</name>